<evidence type="ECO:0000256" key="1">
    <source>
        <dbReference type="SAM" id="Phobius"/>
    </source>
</evidence>
<protein>
    <submittedName>
        <fullName evidence="2">Uncharacterized protein</fullName>
    </submittedName>
</protein>
<dbReference type="Proteomes" id="UP001345827">
    <property type="component" value="Unassembled WGS sequence"/>
</dbReference>
<organism evidence="2 3">
    <name type="scientific">Vermiconidia calcicola</name>
    <dbReference type="NCBI Taxonomy" id="1690605"/>
    <lineage>
        <taxon>Eukaryota</taxon>
        <taxon>Fungi</taxon>
        <taxon>Dikarya</taxon>
        <taxon>Ascomycota</taxon>
        <taxon>Pezizomycotina</taxon>
        <taxon>Dothideomycetes</taxon>
        <taxon>Dothideomycetidae</taxon>
        <taxon>Mycosphaerellales</taxon>
        <taxon>Extremaceae</taxon>
        <taxon>Vermiconidia</taxon>
    </lineage>
</organism>
<accession>A0AAV9Q7B6</accession>
<keyword evidence="1" id="KW-0472">Membrane</keyword>
<dbReference type="AlphaFoldDB" id="A0AAV9Q7B6"/>
<dbReference type="EMBL" id="JAXLQG010000011">
    <property type="protein sequence ID" value="KAK5534681.1"/>
    <property type="molecule type" value="Genomic_DNA"/>
</dbReference>
<comment type="caution">
    <text evidence="2">The sequence shown here is derived from an EMBL/GenBank/DDBJ whole genome shotgun (WGS) entry which is preliminary data.</text>
</comment>
<reference evidence="2 3" key="1">
    <citation type="submission" date="2023-06" db="EMBL/GenBank/DDBJ databases">
        <title>Black Yeasts Isolated from many extreme environments.</title>
        <authorList>
            <person name="Coleine C."/>
            <person name="Stajich J.E."/>
            <person name="Selbmann L."/>
        </authorList>
    </citation>
    <scope>NUCLEOTIDE SEQUENCE [LARGE SCALE GENOMIC DNA]</scope>
    <source>
        <strain evidence="2 3">CCFEE 5887</strain>
    </source>
</reference>
<evidence type="ECO:0000313" key="2">
    <source>
        <dbReference type="EMBL" id="KAK5534681.1"/>
    </source>
</evidence>
<proteinExistence type="predicted"/>
<feature type="transmembrane region" description="Helical" evidence="1">
    <location>
        <begin position="56"/>
        <end position="75"/>
    </location>
</feature>
<keyword evidence="1" id="KW-1133">Transmembrane helix</keyword>
<keyword evidence="3" id="KW-1185">Reference proteome</keyword>
<sequence>MTTPSLSYDHDTTKDMEASVPLISNDMDKSNIEPVQVTAISTSKKVLVYIDTTLDVLFWLVVPLAAIIYFGFAHVTVCKNERLAKSLLGLVGGWICANVKVALNGVLIERPGHDPRLRPFLQKHFDIFFAYFSGLFILAIVHFFYYNECIRSLPPASSPSMMI</sequence>
<feature type="transmembrane region" description="Helical" evidence="1">
    <location>
        <begin position="87"/>
        <end position="108"/>
    </location>
</feature>
<name>A0AAV9Q7B6_9PEZI</name>
<feature type="transmembrane region" description="Helical" evidence="1">
    <location>
        <begin position="128"/>
        <end position="146"/>
    </location>
</feature>
<gene>
    <name evidence="2" type="ORF">LTR25_006713</name>
</gene>
<evidence type="ECO:0000313" key="3">
    <source>
        <dbReference type="Proteomes" id="UP001345827"/>
    </source>
</evidence>
<keyword evidence="1" id="KW-0812">Transmembrane</keyword>